<feature type="compositionally biased region" description="Basic and acidic residues" evidence="1">
    <location>
        <begin position="216"/>
        <end position="252"/>
    </location>
</feature>
<sequence length="252" mass="29846">MNSQEDTSTLNNASNTFHCPLSCISKFFRKSNSCFKTVWYYFIVPYEIGVANDLLNSLKYKESQPVKSSTVSPNKVEFDDDEEDVARIYCAAKKCNDKREKMEKAKESEITALLLAYKFCKIKCVNTVLESEAELQNAQKYFEKDYPKLVKERMLSDLQMEMEEEELLHKVETDIERQTHKDAVEQEKKRHKEAMKYVTKEGKKGEKEKHKKTKILLKEEHKRNKDQEEQRHNDEIKRLKQKKEDLEKNSQK</sequence>
<gene>
    <name evidence="2" type="ORF">D917_05029</name>
</gene>
<feature type="region of interest" description="Disordered" evidence="1">
    <location>
        <begin position="170"/>
        <end position="252"/>
    </location>
</feature>
<dbReference type="Proteomes" id="UP000243006">
    <property type="component" value="Unassembled WGS sequence"/>
</dbReference>
<dbReference type="EMBL" id="LVZM01000262">
    <property type="protein sequence ID" value="OUC49829.1"/>
    <property type="molecule type" value="Genomic_DNA"/>
</dbReference>
<reference evidence="2 3" key="1">
    <citation type="submission" date="2015-04" db="EMBL/GenBank/DDBJ databases">
        <title>Draft genome of the roundworm Trichinella nativa.</title>
        <authorList>
            <person name="Mitreva M."/>
        </authorList>
    </citation>
    <scope>NUCLEOTIDE SEQUENCE [LARGE SCALE GENOMIC DNA]</scope>
    <source>
        <strain evidence="2 3">ISS45</strain>
    </source>
</reference>
<evidence type="ECO:0000313" key="3">
    <source>
        <dbReference type="Proteomes" id="UP000243006"/>
    </source>
</evidence>
<accession>A0A1Y3F2F1</accession>
<dbReference type="AlphaFoldDB" id="A0A1Y3F2F1"/>
<comment type="caution">
    <text evidence="2">The sequence shown here is derived from an EMBL/GenBank/DDBJ whole genome shotgun (WGS) entry which is preliminary data.</text>
</comment>
<protein>
    <submittedName>
        <fullName evidence="2">Uncharacterized protein</fullName>
    </submittedName>
</protein>
<evidence type="ECO:0000256" key="1">
    <source>
        <dbReference type="SAM" id="MobiDB-lite"/>
    </source>
</evidence>
<proteinExistence type="predicted"/>
<name>A0A1Y3F2F1_9BILA</name>
<organism evidence="2 3">
    <name type="scientific">Trichinella nativa</name>
    <dbReference type="NCBI Taxonomy" id="6335"/>
    <lineage>
        <taxon>Eukaryota</taxon>
        <taxon>Metazoa</taxon>
        <taxon>Ecdysozoa</taxon>
        <taxon>Nematoda</taxon>
        <taxon>Enoplea</taxon>
        <taxon>Dorylaimia</taxon>
        <taxon>Trichinellida</taxon>
        <taxon>Trichinellidae</taxon>
        <taxon>Trichinella</taxon>
    </lineage>
</organism>
<evidence type="ECO:0000313" key="2">
    <source>
        <dbReference type="EMBL" id="OUC49829.1"/>
    </source>
</evidence>
<feature type="compositionally biased region" description="Basic and acidic residues" evidence="1">
    <location>
        <begin position="170"/>
        <end position="208"/>
    </location>
</feature>